<dbReference type="Proteomes" id="UP000813444">
    <property type="component" value="Unassembled WGS sequence"/>
</dbReference>
<feature type="region of interest" description="Disordered" evidence="12">
    <location>
        <begin position="410"/>
        <end position="434"/>
    </location>
</feature>
<keyword evidence="11" id="KW-0472">Membrane</keyword>
<dbReference type="EMBL" id="JAGPNK010000004">
    <property type="protein sequence ID" value="KAH7322729.1"/>
    <property type="molecule type" value="Genomic_DNA"/>
</dbReference>
<dbReference type="InterPro" id="IPR003378">
    <property type="entry name" value="Fringe-like_glycosylTrfase"/>
</dbReference>
<gene>
    <name evidence="14" type="ORF">B0I35DRAFT_426322</name>
</gene>
<evidence type="ECO:0000256" key="7">
    <source>
        <dbReference type="ARBA" id="ARBA00022692"/>
    </source>
</evidence>
<sequence>MLGLNKRFIRILTAGLGFVTLFFLLRYQNQLHEPHLLPPTENENVCATFPKDELLALVQPVLKMGHGERRDKIEAQFDTVCSCFSEDELLIYSDLGETVRGRRVFDILSALPESYFNPTAHPDIQHYDQQKQLQKSGRLDKDKEATRNINGWILDKYKFLPMVEKTWEQRPNSPFYFFLETDTYVFWTNAMRFLRTLDPDKPLYMGSPSPGRHDLETDETTWFANGGPGFVLSRGAVRALLKPKGSSSLTETWSSLLAGECCGDSVMGWALWNISIPLQGYWPLFNPHPLHGIPFGEHHWSQPPVTLHKTEPDDVRRLWQWEGRNRDFERPILYSDLWEFHHPVQPAIRTDWDGGEFYAFRPPPDAIVTTLEECERFCKEEKTCLQWLWKGRDESQCVLSTSFRLGNLRKPEELPEPEDRDEDGNVIPPDPKRKKRWMDFTTGWVDENIFRWRQEHRRKEATWVEPSITRIF</sequence>
<organism evidence="14 15">
    <name type="scientific">Stachybotrys elegans</name>
    <dbReference type="NCBI Taxonomy" id="80388"/>
    <lineage>
        <taxon>Eukaryota</taxon>
        <taxon>Fungi</taxon>
        <taxon>Dikarya</taxon>
        <taxon>Ascomycota</taxon>
        <taxon>Pezizomycotina</taxon>
        <taxon>Sordariomycetes</taxon>
        <taxon>Hypocreomycetidae</taxon>
        <taxon>Hypocreales</taxon>
        <taxon>Stachybotryaceae</taxon>
        <taxon>Stachybotrys</taxon>
    </lineage>
</organism>
<dbReference type="GO" id="GO:0016263">
    <property type="term" value="F:glycoprotein-N-acetylgalactosamine 3-beta-galactosyltransferase activity"/>
    <property type="evidence" value="ECO:0007669"/>
    <property type="project" value="UniProtKB-EC"/>
</dbReference>
<dbReference type="Pfam" id="PF02434">
    <property type="entry name" value="Fringe"/>
    <property type="match status" value="1"/>
</dbReference>
<evidence type="ECO:0000256" key="9">
    <source>
        <dbReference type="ARBA" id="ARBA00022968"/>
    </source>
</evidence>
<feature type="domain" description="Fringe-like glycosyltransferase" evidence="13">
    <location>
        <begin position="176"/>
        <end position="253"/>
    </location>
</feature>
<evidence type="ECO:0000256" key="4">
    <source>
        <dbReference type="ARBA" id="ARBA00012557"/>
    </source>
</evidence>
<keyword evidence="7" id="KW-0812">Transmembrane</keyword>
<evidence type="ECO:0000256" key="5">
    <source>
        <dbReference type="ARBA" id="ARBA00022676"/>
    </source>
</evidence>
<dbReference type="OrthoDB" id="414175at2759"/>
<comment type="caution">
    <text evidence="14">The sequence shown here is derived from an EMBL/GenBank/DDBJ whole genome shotgun (WGS) entry which is preliminary data.</text>
</comment>
<evidence type="ECO:0000256" key="2">
    <source>
        <dbReference type="ARBA" id="ARBA00004922"/>
    </source>
</evidence>
<dbReference type="EC" id="2.4.1.122" evidence="4"/>
<feature type="compositionally biased region" description="Acidic residues" evidence="12">
    <location>
        <begin position="414"/>
        <end position="424"/>
    </location>
</feature>
<dbReference type="GO" id="GO:0016020">
    <property type="term" value="C:membrane"/>
    <property type="evidence" value="ECO:0007669"/>
    <property type="project" value="UniProtKB-SubCell"/>
</dbReference>
<dbReference type="PANTHER" id="PTHR23033">
    <property type="entry name" value="BETA1,3-GALACTOSYLTRANSFERASE"/>
    <property type="match status" value="1"/>
</dbReference>
<evidence type="ECO:0000313" key="14">
    <source>
        <dbReference type="EMBL" id="KAH7322729.1"/>
    </source>
</evidence>
<evidence type="ECO:0000256" key="8">
    <source>
        <dbReference type="ARBA" id="ARBA00022741"/>
    </source>
</evidence>
<reference evidence="14" key="1">
    <citation type="journal article" date="2021" name="Nat. Commun.">
        <title>Genetic determinants of endophytism in the Arabidopsis root mycobiome.</title>
        <authorList>
            <person name="Mesny F."/>
            <person name="Miyauchi S."/>
            <person name="Thiergart T."/>
            <person name="Pickel B."/>
            <person name="Atanasova L."/>
            <person name="Karlsson M."/>
            <person name="Huettel B."/>
            <person name="Barry K.W."/>
            <person name="Haridas S."/>
            <person name="Chen C."/>
            <person name="Bauer D."/>
            <person name="Andreopoulos W."/>
            <person name="Pangilinan J."/>
            <person name="LaButti K."/>
            <person name="Riley R."/>
            <person name="Lipzen A."/>
            <person name="Clum A."/>
            <person name="Drula E."/>
            <person name="Henrissat B."/>
            <person name="Kohler A."/>
            <person name="Grigoriev I.V."/>
            <person name="Martin F.M."/>
            <person name="Hacquard S."/>
        </authorList>
    </citation>
    <scope>NUCLEOTIDE SEQUENCE</scope>
    <source>
        <strain evidence="14">MPI-CAGE-CH-0235</strain>
    </source>
</reference>
<keyword evidence="9" id="KW-0735">Signal-anchor</keyword>
<evidence type="ECO:0000256" key="1">
    <source>
        <dbReference type="ARBA" id="ARBA00004606"/>
    </source>
</evidence>
<keyword evidence="6" id="KW-0808">Transferase</keyword>
<name>A0A8K0WTE7_9HYPO</name>
<dbReference type="GO" id="GO:0000166">
    <property type="term" value="F:nucleotide binding"/>
    <property type="evidence" value="ECO:0007669"/>
    <property type="project" value="UniProtKB-KW"/>
</dbReference>
<comment type="pathway">
    <text evidence="2">Protein modification; protein glycosylation.</text>
</comment>
<dbReference type="AlphaFoldDB" id="A0A8K0WTE7"/>
<protein>
    <recommendedName>
        <fullName evidence="4">N-acetylgalactosaminide beta-1,3-galactosyltransferase</fullName>
        <ecNumber evidence="4">2.4.1.122</ecNumber>
    </recommendedName>
</protein>
<dbReference type="Gene3D" id="3.90.550.50">
    <property type="match status" value="1"/>
</dbReference>
<evidence type="ECO:0000256" key="11">
    <source>
        <dbReference type="ARBA" id="ARBA00023136"/>
    </source>
</evidence>
<keyword evidence="15" id="KW-1185">Reference proteome</keyword>
<evidence type="ECO:0000256" key="3">
    <source>
        <dbReference type="ARBA" id="ARBA00006462"/>
    </source>
</evidence>
<keyword evidence="8" id="KW-0547">Nucleotide-binding</keyword>
<evidence type="ECO:0000256" key="10">
    <source>
        <dbReference type="ARBA" id="ARBA00022989"/>
    </source>
</evidence>
<evidence type="ECO:0000259" key="13">
    <source>
        <dbReference type="Pfam" id="PF02434"/>
    </source>
</evidence>
<dbReference type="PANTHER" id="PTHR23033:SF43">
    <property type="entry name" value="APPLE DOMAIN-CONTAINING PROTEIN"/>
    <property type="match status" value="1"/>
</dbReference>
<evidence type="ECO:0000256" key="12">
    <source>
        <dbReference type="SAM" id="MobiDB-lite"/>
    </source>
</evidence>
<comment type="subcellular location">
    <subcellularLocation>
        <location evidence="1">Membrane</location>
        <topology evidence="1">Single-pass type II membrane protein</topology>
    </subcellularLocation>
</comment>
<dbReference type="InterPro" id="IPR026050">
    <property type="entry name" value="C1GALT1/C1GALT1_chp1"/>
</dbReference>
<keyword evidence="5" id="KW-0328">Glycosyltransferase</keyword>
<evidence type="ECO:0000256" key="6">
    <source>
        <dbReference type="ARBA" id="ARBA00022679"/>
    </source>
</evidence>
<proteinExistence type="inferred from homology"/>
<comment type="similarity">
    <text evidence="3">Belongs to the glycosyltransferase 31 family. Beta3-Gal-T subfamily.</text>
</comment>
<accession>A0A8K0WTE7</accession>
<keyword evidence="10" id="KW-1133">Transmembrane helix</keyword>
<evidence type="ECO:0000313" key="15">
    <source>
        <dbReference type="Proteomes" id="UP000813444"/>
    </source>
</evidence>